<evidence type="ECO:0000256" key="1">
    <source>
        <dbReference type="SAM" id="MobiDB-lite"/>
    </source>
</evidence>
<dbReference type="Proteomes" id="UP000054477">
    <property type="component" value="Unassembled WGS sequence"/>
</dbReference>
<sequence>MSIGDGASPPNLLNDGRNSGPASSDGLAGTEPNPGPGLRYAYYWIYAQDGPLKSNNLICSNNAFSSRVLPRSVAPPHTATSLKEHLCKVEGFSEPESCALYLSLSEKVLVDGAALHYRVYDESGELTSKTSFDKDDTSLGRIHILSVSPPHTVASLKACIAKAEEMADHDLQTFEDDMGEIIMKDDDTITILADVYPGILQDAPVVVVFDSKKATGPDRTFTKRIQIIYPSGAWTSPDPKWHSMKDKEILQTDGILRSELYSSSIILRYNCYMATL</sequence>
<accession>A0A0C9X5V0</accession>
<dbReference type="HOGENOM" id="CLU_033651_2_1_1"/>
<dbReference type="AlphaFoldDB" id="A0A0C9X5V0"/>
<gene>
    <name evidence="2" type="ORF">K443DRAFT_682098</name>
</gene>
<protein>
    <submittedName>
        <fullName evidence="2">Uncharacterized protein</fullName>
    </submittedName>
</protein>
<keyword evidence="3" id="KW-1185">Reference proteome</keyword>
<feature type="region of interest" description="Disordered" evidence="1">
    <location>
        <begin position="1"/>
        <end position="32"/>
    </location>
</feature>
<name>A0A0C9X5V0_9AGAR</name>
<organism evidence="2 3">
    <name type="scientific">Laccaria amethystina LaAM-08-1</name>
    <dbReference type="NCBI Taxonomy" id="1095629"/>
    <lineage>
        <taxon>Eukaryota</taxon>
        <taxon>Fungi</taxon>
        <taxon>Dikarya</taxon>
        <taxon>Basidiomycota</taxon>
        <taxon>Agaricomycotina</taxon>
        <taxon>Agaricomycetes</taxon>
        <taxon>Agaricomycetidae</taxon>
        <taxon>Agaricales</taxon>
        <taxon>Agaricineae</taxon>
        <taxon>Hydnangiaceae</taxon>
        <taxon>Laccaria</taxon>
    </lineage>
</organism>
<evidence type="ECO:0000313" key="2">
    <source>
        <dbReference type="EMBL" id="KIJ96693.1"/>
    </source>
</evidence>
<reference evidence="3" key="2">
    <citation type="submission" date="2015-01" db="EMBL/GenBank/DDBJ databases">
        <title>Evolutionary Origins and Diversification of the Mycorrhizal Mutualists.</title>
        <authorList>
            <consortium name="DOE Joint Genome Institute"/>
            <consortium name="Mycorrhizal Genomics Consortium"/>
            <person name="Kohler A."/>
            <person name="Kuo A."/>
            <person name="Nagy L.G."/>
            <person name="Floudas D."/>
            <person name="Copeland A."/>
            <person name="Barry K.W."/>
            <person name="Cichocki N."/>
            <person name="Veneault-Fourrey C."/>
            <person name="LaButti K."/>
            <person name="Lindquist E.A."/>
            <person name="Lipzen A."/>
            <person name="Lundell T."/>
            <person name="Morin E."/>
            <person name="Murat C."/>
            <person name="Riley R."/>
            <person name="Ohm R."/>
            <person name="Sun H."/>
            <person name="Tunlid A."/>
            <person name="Henrissat B."/>
            <person name="Grigoriev I.V."/>
            <person name="Hibbett D.S."/>
            <person name="Martin F."/>
        </authorList>
    </citation>
    <scope>NUCLEOTIDE SEQUENCE [LARGE SCALE GENOMIC DNA]</scope>
    <source>
        <strain evidence="3">LaAM-08-1</strain>
    </source>
</reference>
<reference evidence="2 3" key="1">
    <citation type="submission" date="2014-04" db="EMBL/GenBank/DDBJ databases">
        <authorList>
            <consortium name="DOE Joint Genome Institute"/>
            <person name="Kuo A."/>
            <person name="Kohler A."/>
            <person name="Nagy L.G."/>
            <person name="Floudas D."/>
            <person name="Copeland A."/>
            <person name="Barry K.W."/>
            <person name="Cichocki N."/>
            <person name="Veneault-Fourrey C."/>
            <person name="LaButti K."/>
            <person name="Lindquist E.A."/>
            <person name="Lipzen A."/>
            <person name="Lundell T."/>
            <person name="Morin E."/>
            <person name="Murat C."/>
            <person name="Sun H."/>
            <person name="Tunlid A."/>
            <person name="Henrissat B."/>
            <person name="Grigoriev I.V."/>
            <person name="Hibbett D.S."/>
            <person name="Martin F."/>
            <person name="Nordberg H.P."/>
            <person name="Cantor M.N."/>
            <person name="Hua S.X."/>
        </authorList>
    </citation>
    <scope>NUCLEOTIDE SEQUENCE [LARGE SCALE GENOMIC DNA]</scope>
    <source>
        <strain evidence="2 3">LaAM-08-1</strain>
    </source>
</reference>
<dbReference type="EMBL" id="KN838713">
    <property type="protein sequence ID" value="KIJ96693.1"/>
    <property type="molecule type" value="Genomic_DNA"/>
</dbReference>
<proteinExistence type="predicted"/>
<evidence type="ECO:0000313" key="3">
    <source>
        <dbReference type="Proteomes" id="UP000054477"/>
    </source>
</evidence>